<evidence type="ECO:0000313" key="2">
    <source>
        <dbReference type="EMBL" id="PWG65364.1"/>
    </source>
</evidence>
<evidence type="ECO:0000313" key="3">
    <source>
        <dbReference type="Proteomes" id="UP000245876"/>
    </source>
</evidence>
<name>A0A2U2N8T1_9BIFI</name>
<feature type="domain" description="Beta-lactamase class A catalytic" evidence="1">
    <location>
        <begin position="10"/>
        <end position="52"/>
    </location>
</feature>
<evidence type="ECO:0000259" key="1">
    <source>
        <dbReference type="Pfam" id="PF13354"/>
    </source>
</evidence>
<reference evidence="2 3" key="1">
    <citation type="journal article" date="2018" name="Int. J. Syst. Evol. Microbiol.">
        <title>Bifidobacterium callitrichidarum sp. nov. from the faeces of the emperor tamarin (Saguinus imperator).</title>
        <authorList>
            <person name="Modesto M."/>
            <person name="Michelini S."/>
            <person name="Sansosti M.C."/>
            <person name="De Filippo C."/>
            <person name="Cavalieri D."/>
            <person name="Qvirist L."/>
            <person name="Andlid T."/>
            <person name="Spiezio C."/>
            <person name="Sandri C."/>
            <person name="Pascarelli S."/>
            <person name="Sgorbati B."/>
            <person name="Mattarelli P."/>
        </authorList>
    </citation>
    <scope>NUCLEOTIDE SEQUENCE [LARGE SCALE GENOMIC DNA]</scope>
    <source>
        <strain evidence="2 3">TRI 5</strain>
    </source>
</reference>
<dbReference type="EMBL" id="QFFM01000013">
    <property type="protein sequence ID" value="PWG65364.1"/>
    <property type="molecule type" value="Genomic_DNA"/>
</dbReference>
<dbReference type="AlphaFoldDB" id="A0A2U2N8T1"/>
<dbReference type="GO" id="GO:0030655">
    <property type="term" value="P:beta-lactam antibiotic catabolic process"/>
    <property type="evidence" value="ECO:0007669"/>
    <property type="project" value="InterPro"/>
</dbReference>
<proteinExistence type="predicted"/>
<organism evidence="2 3">
    <name type="scientific">Bifidobacterium callitrichidarum</name>
    <dbReference type="NCBI Taxonomy" id="2052941"/>
    <lineage>
        <taxon>Bacteria</taxon>
        <taxon>Bacillati</taxon>
        <taxon>Actinomycetota</taxon>
        <taxon>Actinomycetes</taxon>
        <taxon>Bifidobacteriales</taxon>
        <taxon>Bifidobacteriaceae</taxon>
        <taxon>Bifidobacterium</taxon>
    </lineage>
</organism>
<accession>A0A2U2N8T1</accession>
<dbReference type="Gene3D" id="3.40.710.10">
    <property type="entry name" value="DD-peptidase/beta-lactamase superfamily"/>
    <property type="match status" value="1"/>
</dbReference>
<comment type="caution">
    <text evidence="2">The sequence shown here is derived from an EMBL/GenBank/DDBJ whole genome shotgun (WGS) entry which is preliminary data.</text>
</comment>
<protein>
    <submittedName>
        <fullName evidence="2">Serine hydrolase</fullName>
    </submittedName>
</protein>
<sequence length="234" mass="24025">MPASGGTWSAYVEDLDTGKTVSLNEQPMVAASEIKLYVMLTVYDRLASGTLNTGGQSTDALLNQMITVSSNAATNQLVQMIGDGDMATGIKRVTETAAKYGYASSKQLRALSDAGTDGTGTENWTSAADCGKLLAAIYRGKLVSPEASQAMLGLLEGQTRRNKIPSGVPAGIQVANKTGELAGVENDAAIVWGKAADGSARDYVLVVMTSGVDSATAQQAIVGASSAVYAGMTS</sequence>
<keyword evidence="2" id="KW-0378">Hydrolase</keyword>
<dbReference type="InterPro" id="IPR000871">
    <property type="entry name" value="Beta-lactam_class-A"/>
</dbReference>
<dbReference type="GO" id="GO:0008800">
    <property type="term" value="F:beta-lactamase activity"/>
    <property type="evidence" value="ECO:0007669"/>
    <property type="project" value="InterPro"/>
</dbReference>
<dbReference type="Proteomes" id="UP000245876">
    <property type="component" value="Unassembled WGS sequence"/>
</dbReference>
<feature type="domain" description="Beta-lactamase class A catalytic" evidence="1">
    <location>
        <begin position="59"/>
        <end position="209"/>
    </location>
</feature>
<dbReference type="PANTHER" id="PTHR35333:SF3">
    <property type="entry name" value="BETA-LACTAMASE-TYPE TRANSPEPTIDASE FOLD CONTAINING PROTEIN"/>
    <property type="match status" value="1"/>
</dbReference>
<dbReference type="OrthoDB" id="9775096at2"/>
<dbReference type="SUPFAM" id="SSF56601">
    <property type="entry name" value="beta-lactamase/transpeptidase-like"/>
    <property type="match status" value="1"/>
</dbReference>
<dbReference type="Pfam" id="PF13354">
    <property type="entry name" value="Beta-lactamase2"/>
    <property type="match status" value="2"/>
</dbReference>
<dbReference type="GO" id="GO:0046677">
    <property type="term" value="P:response to antibiotic"/>
    <property type="evidence" value="ECO:0007669"/>
    <property type="project" value="InterPro"/>
</dbReference>
<dbReference type="PANTHER" id="PTHR35333">
    <property type="entry name" value="BETA-LACTAMASE"/>
    <property type="match status" value="1"/>
</dbReference>
<keyword evidence="3" id="KW-1185">Reference proteome</keyword>
<dbReference type="InterPro" id="IPR012338">
    <property type="entry name" value="Beta-lactam/transpept-like"/>
</dbReference>
<gene>
    <name evidence="2" type="ORF">DF196_07210</name>
</gene>
<dbReference type="InterPro" id="IPR045155">
    <property type="entry name" value="Beta-lactam_cat"/>
</dbReference>